<sequence>MRCGTTLRVVVVDEVRNAGTDGAACPQKQGAATQITFSPGNDSERLKHVPLMDPARAGGRRGFAPKITVYELRP</sequence>
<gene>
    <name evidence="1" type="ORF">EVAR_97564_1</name>
</gene>
<reference evidence="1 2" key="1">
    <citation type="journal article" date="2019" name="Commun. Biol.">
        <title>The bagworm genome reveals a unique fibroin gene that provides high tensile strength.</title>
        <authorList>
            <person name="Kono N."/>
            <person name="Nakamura H."/>
            <person name="Ohtoshi R."/>
            <person name="Tomita M."/>
            <person name="Numata K."/>
            <person name="Arakawa K."/>
        </authorList>
    </citation>
    <scope>NUCLEOTIDE SEQUENCE [LARGE SCALE GENOMIC DNA]</scope>
</reference>
<keyword evidence="2" id="KW-1185">Reference proteome</keyword>
<evidence type="ECO:0000313" key="1">
    <source>
        <dbReference type="EMBL" id="GBP52971.1"/>
    </source>
</evidence>
<protein>
    <submittedName>
        <fullName evidence="1">Uncharacterized protein</fullName>
    </submittedName>
</protein>
<organism evidence="1 2">
    <name type="scientific">Eumeta variegata</name>
    <name type="common">Bagworm moth</name>
    <name type="synonym">Eumeta japonica</name>
    <dbReference type="NCBI Taxonomy" id="151549"/>
    <lineage>
        <taxon>Eukaryota</taxon>
        <taxon>Metazoa</taxon>
        <taxon>Ecdysozoa</taxon>
        <taxon>Arthropoda</taxon>
        <taxon>Hexapoda</taxon>
        <taxon>Insecta</taxon>
        <taxon>Pterygota</taxon>
        <taxon>Neoptera</taxon>
        <taxon>Endopterygota</taxon>
        <taxon>Lepidoptera</taxon>
        <taxon>Glossata</taxon>
        <taxon>Ditrysia</taxon>
        <taxon>Tineoidea</taxon>
        <taxon>Psychidae</taxon>
        <taxon>Oiketicinae</taxon>
        <taxon>Eumeta</taxon>
    </lineage>
</organism>
<accession>A0A4C1WNW2</accession>
<comment type="caution">
    <text evidence="1">The sequence shown here is derived from an EMBL/GenBank/DDBJ whole genome shotgun (WGS) entry which is preliminary data.</text>
</comment>
<evidence type="ECO:0000313" key="2">
    <source>
        <dbReference type="Proteomes" id="UP000299102"/>
    </source>
</evidence>
<dbReference type="EMBL" id="BGZK01000613">
    <property type="protein sequence ID" value="GBP52971.1"/>
    <property type="molecule type" value="Genomic_DNA"/>
</dbReference>
<proteinExistence type="predicted"/>
<dbReference type="AlphaFoldDB" id="A0A4C1WNW2"/>
<name>A0A4C1WNW2_EUMVA</name>
<dbReference type="Proteomes" id="UP000299102">
    <property type="component" value="Unassembled WGS sequence"/>
</dbReference>